<dbReference type="CDD" id="cd00067">
    <property type="entry name" value="GAL4"/>
    <property type="match status" value="1"/>
</dbReference>
<dbReference type="PANTHER" id="PTHR31001">
    <property type="entry name" value="UNCHARACTERIZED TRANSCRIPTIONAL REGULATORY PROTEIN"/>
    <property type="match status" value="1"/>
</dbReference>
<evidence type="ECO:0000256" key="1">
    <source>
        <dbReference type="ARBA" id="ARBA00004123"/>
    </source>
</evidence>
<dbReference type="InterPro" id="IPR036864">
    <property type="entry name" value="Zn2-C6_fun-type_DNA-bd_sf"/>
</dbReference>
<evidence type="ECO:0000259" key="4">
    <source>
        <dbReference type="PROSITE" id="PS50048"/>
    </source>
</evidence>
<dbReference type="OrthoDB" id="2269373at2759"/>
<dbReference type="EMBL" id="LNZH02000179">
    <property type="protein sequence ID" value="OCB88421.1"/>
    <property type="molecule type" value="Genomic_DNA"/>
</dbReference>
<reference evidence="5" key="1">
    <citation type="submission" date="2016-06" db="EMBL/GenBank/DDBJ databases">
        <title>Draft Genome sequence of the fungus Inonotus baumii.</title>
        <authorList>
            <person name="Zhu H."/>
            <person name="Lin W."/>
        </authorList>
    </citation>
    <scope>NUCLEOTIDE SEQUENCE</scope>
    <source>
        <strain evidence="5">821</strain>
    </source>
</reference>
<dbReference type="InterPro" id="IPR050613">
    <property type="entry name" value="Sec_Metabolite_Reg"/>
</dbReference>
<evidence type="ECO:0000313" key="6">
    <source>
        <dbReference type="Proteomes" id="UP000757232"/>
    </source>
</evidence>
<dbReference type="PROSITE" id="PS50048">
    <property type="entry name" value="ZN2_CY6_FUNGAL_2"/>
    <property type="match status" value="1"/>
</dbReference>
<organism evidence="5 6">
    <name type="scientific">Sanghuangporus baumii</name>
    <name type="common">Phellinus baumii</name>
    <dbReference type="NCBI Taxonomy" id="108892"/>
    <lineage>
        <taxon>Eukaryota</taxon>
        <taxon>Fungi</taxon>
        <taxon>Dikarya</taxon>
        <taxon>Basidiomycota</taxon>
        <taxon>Agaricomycotina</taxon>
        <taxon>Agaricomycetes</taxon>
        <taxon>Hymenochaetales</taxon>
        <taxon>Hymenochaetaceae</taxon>
        <taxon>Sanghuangporus</taxon>
    </lineage>
</organism>
<dbReference type="Proteomes" id="UP000757232">
    <property type="component" value="Unassembled WGS sequence"/>
</dbReference>
<dbReference type="GO" id="GO:0000981">
    <property type="term" value="F:DNA-binding transcription factor activity, RNA polymerase II-specific"/>
    <property type="evidence" value="ECO:0007669"/>
    <property type="project" value="InterPro"/>
</dbReference>
<dbReference type="PANTHER" id="PTHR31001:SF81">
    <property type="entry name" value="ZN(II)2CYS6 TRANSCRIPTION FACTOR"/>
    <property type="match status" value="1"/>
</dbReference>
<dbReference type="GO" id="GO:0005634">
    <property type="term" value="C:nucleus"/>
    <property type="evidence" value="ECO:0007669"/>
    <property type="project" value="UniProtKB-SubCell"/>
</dbReference>
<feature type="compositionally biased region" description="Pro residues" evidence="3">
    <location>
        <begin position="11"/>
        <end position="21"/>
    </location>
</feature>
<evidence type="ECO:0000256" key="3">
    <source>
        <dbReference type="SAM" id="MobiDB-lite"/>
    </source>
</evidence>
<feature type="domain" description="Zn(2)-C6 fungal-type" evidence="4">
    <location>
        <begin position="35"/>
        <end position="67"/>
    </location>
</feature>
<evidence type="ECO:0000313" key="5">
    <source>
        <dbReference type="EMBL" id="OCB88421.1"/>
    </source>
</evidence>
<comment type="subcellular location">
    <subcellularLocation>
        <location evidence="1">Nucleus</location>
    </subcellularLocation>
</comment>
<sequence>MSSERALHTPIAPPAPTPAPPGDHRKRRRNRTTQSCLNCHASKRMCDRKRPACQRCTTLGLTGLCVYEVDDPSQRNTFTDEKALLRKRVAELEGVIREMKNKPHPRWAQKPPGDCAQDQQSIDNDPTLDFNSTDPYIGENCGNKAVSDHALSVPANTVQLDGPSIQLTPIASSPEALNASDSPVTPQDPHFLCTFNLPTPPSSSLNSSPAHNDRMLPQVVVNDCQVLKPSVFNSVDSLLASACLEPSGFEDGIYGHMLDHILRADQANTIGMCNRNVSCLQDSITCGCVNNAAVYNSLLELSVRLRKAVDSLGRVSDHNTRTFGSECQLFKRIRDLDKLTSSTLGNTPCPTDREANGDSYLPPLSAEFMPTTISPNCLTNIQHWEPAVNHPPISGTCSDDSFMSWDAASRENWPHAARH</sequence>
<dbReference type="Gene3D" id="4.10.240.10">
    <property type="entry name" value="Zn(2)-C6 fungal-type DNA-binding domain"/>
    <property type="match status" value="1"/>
</dbReference>
<proteinExistence type="predicted"/>
<dbReference type="SMART" id="SM00066">
    <property type="entry name" value="GAL4"/>
    <property type="match status" value="1"/>
</dbReference>
<accession>A0A9Q5HYL7</accession>
<dbReference type="AlphaFoldDB" id="A0A9Q5HYL7"/>
<dbReference type="SUPFAM" id="SSF57701">
    <property type="entry name" value="Zn2/Cys6 DNA-binding domain"/>
    <property type="match status" value="1"/>
</dbReference>
<protein>
    <recommendedName>
        <fullName evidence="4">Zn(2)-C6 fungal-type domain-containing protein</fullName>
    </recommendedName>
</protein>
<name>A0A9Q5HYL7_SANBA</name>
<dbReference type="Pfam" id="PF00172">
    <property type="entry name" value="Zn_clus"/>
    <property type="match status" value="1"/>
</dbReference>
<dbReference type="PROSITE" id="PS00463">
    <property type="entry name" value="ZN2_CY6_FUNGAL_1"/>
    <property type="match status" value="1"/>
</dbReference>
<keyword evidence="2" id="KW-0539">Nucleus</keyword>
<dbReference type="InterPro" id="IPR001138">
    <property type="entry name" value="Zn2Cys6_DnaBD"/>
</dbReference>
<comment type="caution">
    <text evidence="5">The sequence shown here is derived from an EMBL/GenBank/DDBJ whole genome shotgun (WGS) entry which is preliminary data.</text>
</comment>
<feature type="region of interest" description="Disordered" evidence="3">
    <location>
        <begin position="1"/>
        <end position="33"/>
    </location>
</feature>
<evidence type="ECO:0000256" key="2">
    <source>
        <dbReference type="ARBA" id="ARBA00023242"/>
    </source>
</evidence>
<gene>
    <name evidence="5" type="ORF">A7U60_g4463</name>
</gene>
<keyword evidence="6" id="KW-1185">Reference proteome</keyword>
<dbReference type="GO" id="GO:0008270">
    <property type="term" value="F:zinc ion binding"/>
    <property type="evidence" value="ECO:0007669"/>
    <property type="project" value="InterPro"/>
</dbReference>